<dbReference type="InterPro" id="IPR035906">
    <property type="entry name" value="MetI-like_sf"/>
</dbReference>
<reference evidence="9 10" key="1">
    <citation type="submission" date="2024-04" db="EMBL/GenBank/DDBJ databases">
        <title>Polymorphospora sp. isolated from Baiyangdian Lake in Xiong'an New Area.</title>
        <authorList>
            <person name="Zhang X."/>
            <person name="Liu J."/>
        </authorList>
    </citation>
    <scope>NUCLEOTIDE SEQUENCE [LARGE SCALE GENOMIC DNA]</scope>
    <source>
        <strain evidence="9 10">2-325</strain>
    </source>
</reference>
<keyword evidence="6 7" id="KW-0472">Membrane</keyword>
<dbReference type="PROSITE" id="PS50928">
    <property type="entry name" value="ABC_TM1"/>
    <property type="match status" value="1"/>
</dbReference>
<evidence type="ECO:0000313" key="10">
    <source>
        <dbReference type="Proteomes" id="UP001582793"/>
    </source>
</evidence>
<evidence type="ECO:0000259" key="8">
    <source>
        <dbReference type="PROSITE" id="PS50928"/>
    </source>
</evidence>
<proteinExistence type="inferred from homology"/>
<dbReference type="SUPFAM" id="SSF161098">
    <property type="entry name" value="MetI-like"/>
    <property type="match status" value="1"/>
</dbReference>
<evidence type="ECO:0000256" key="1">
    <source>
        <dbReference type="ARBA" id="ARBA00004651"/>
    </source>
</evidence>
<evidence type="ECO:0000256" key="4">
    <source>
        <dbReference type="ARBA" id="ARBA00022692"/>
    </source>
</evidence>
<keyword evidence="2 7" id="KW-0813">Transport</keyword>
<keyword evidence="5 7" id="KW-1133">Transmembrane helix</keyword>
<evidence type="ECO:0000256" key="7">
    <source>
        <dbReference type="RuleBase" id="RU363032"/>
    </source>
</evidence>
<keyword evidence="3" id="KW-1003">Cell membrane</keyword>
<feature type="transmembrane region" description="Helical" evidence="7">
    <location>
        <begin position="90"/>
        <end position="114"/>
    </location>
</feature>
<evidence type="ECO:0000256" key="2">
    <source>
        <dbReference type="ARBA" id="ARBA00022448"/>
    </source>
</evidence>
<comment type="subcellular location">
    <subcellularLocation>
        <location evidence="1 7">Cell membrane</location>
        <topology evidence="1 7">Multi-pass membrane protein</topology>
    </subcellularLocation>
</comment>
<dbReference type="RefSeq" id="WP_375735251.1">
    <property type="nucleotide sequence ID" value="NZ_JBCGDC010000060.1"/>
</dbReference>
<organism evidence="9 10">
    <name type="scientific">Polymorphospora lycopeni</name>
    <dbReference type="NCBI Taxonomy" id="3140240"/>
    <lineage>
        <taxon>Bacteria</taxon>
        <taxon>Bacillati</taxon>
        <taxon>Actinomycetota</taxon>
        <taxon>Actinomycetes</taxon>
        <taxon>Micromonosporales</taxon>
        <taxon>Micromonosporaceae</taxon>
        <taxon>Polymorphospora</taxon>
    </lineage>
</organism>
<sequence>MTTVTEARRTGGLEAEIAAVETRVKRNARRRSRLILLIQVVIVATGLTLWEVLSRAFGWEFWVSSPSAVWEQLTTWARTDELWSGLRATLLVTVLGFVPGALIGALTGFLFGWFRTLGRICEPFVLALYTLPKIALAPLFVLWFGIDLLPKVVLAAVLVFFLVFFTTFQGAKSVDRSLLEMGYLMGGGKLAVFRKIVIPTSAVWVFSGFKISLPYALIGAVVGEFIAATEGIGFMIKNATNEFNTAGVFAGLVILMVVATALTQALRLAEHKLLHWNEGS</sequence>
<dbReference type="Proteomes" id="UP001582793">
    <property type="component" value="Unassembled WGS sequence"/>
</dbReference>
<dbReference type="PANTHER" id="PTHR30151:SF20">
    <property type="entry name" value="ABC TRANSPORTER PERMEASE PROTEIN HI_0355-RELATED"/>
    <property type="match status" value="1"/>
</dbReference>
<comment type="similarity">
    <text evidence="7">Belongs to the binding-protein-dependent transport system permease family.</text>
</comment>
<feature type="transmembrane region" description="Helical" evidence="7">
    <location>
        <begin position="192"/>
        <end position="209"/>
    </location>
</feature>
<dbReference type="CDD" id="cd06261">
    <property type="entry name" value="TM_PBP2"/>
    <property type="match status" value="1"/>
</dbReference>
<dbReference type="Gene3D" id="1.10.3720.10">
    <property type="entry name" value="MetI-like"/>
    <property type="match status" value="1"/>
</dbReference>
<keyword evidence="4 7" id="KW-0812">Transmembrane</keyword>
<feature type="transmembrane region" description="Helical" evidence="7">
    <location>
        <begin position="34"/>
        <end position="53"/>
    </location>
</feature>
<dbReference type="PANTHER" id="PTHR30151">
    <property type="entry name" value="ALKANE SULFONATE ABC TRANSPORTER-RELATED, MEMBRANE SUBUNIT"/>
    <property type="match status" value="1"/>
</dbReference>
<evidence type="ECO:0000256" key="6">
    <source>
        <dbReference type="ARBA" id="ARBA00023136"/>
    </source>
</evidence>
<evidence type="ECO:0000256" key="5">
    <source>
        <dbReference type="ARBA" id="ARBA00022989"/>
    </source>
</evidence>
<accession>A0ABV5CTY3</accession>
<comment type="caution">
    <text evidence="9">The sequence shown here is derived from an EMBL/GenBank/DDBJ whole genome shotgun (WGS) entry which is preliminary data.</text>
</comment>
<feature type="transmembrane region" description="Helical" evidence="7">
    <location>
        <begin position="248"/>
        <end position="266"/>
    </location>
</feature>
<dbReference type="InterPro" id="IPR000515">
    <property type="entry name" value="MetI-like"/>
</dbReference>
<dbReference type="EMBL" id="JBCGDC010000060">
    <property type="protein sequence ID" value="MFB6395465.1"/>
    <property type="molecule type" value="Genomic_DNA"/>
</dbReference>
<evidence type="ECO:0000313" key="9">
    <source>
        <dbReference type="EMBL" id="MFB6395465.1"/>
    </source>
</evidence>
<evidence type="ECO:0000256" key="3">
    <source>
        <dbReference type="ARBA" id="ARBA00022475"/>
    </source>
</evidence>
<gene>
    <name evidence="9" type="ORF">AAFH96_20460</name>
</gene>
<feature type="transmembrane region" description="Helical" evidence="7">
    <location>
        <begin position="152"/>
        <end position="171"/>
    </location>
</feature>
<name>A0ABV5CTY3_9ACTN</name>
<feature type="domain" description="ABC transmembrane type-1" evidence="8">
    <location>
        <begin position="86"/>
        <end position="267"/>
    </location>
</feature>
<dbReference type="Pfam" id="PF00528">
    <property type="entry name" value="BPD_transp_1"/>
    <property type="match status" value="1"/>
</dbReference>
<feature type="transmembrane region" description="Helical" evidence="7">
    <location>
        <begin position="126"/>
        <end position="146"/>
    </location>
</feature>
<protein>
    <submittedName>
        <fullName evidence="9">ABC transporter permease</fullName>
    </submittedName>
</protein>
<feature type="transmembrane region" description="Helical" evidence="7">
    <location>
        <begin position="215"/>
        <end position="236"/>
    </location>
</feature>
<keyword evidence="10" id="KW-1185">Reference proteome</keyword>